<evidence type="ECO:0000313" key="19">
    <source>
        <dbReference type="Proteomes" id="UP000759103"/>
    </source>
</evidence>
<evidence type="ECO:0000256" key="12">
    <source>
        <dbReference type="PROSITE-ProRule" id="PRU01360"/>
    </source>
</evidence>
<dbReference type="EMBL" id="JAHXZN010000014">
    <property type="protein sequence ID" value="MBW6533140.1"/>
    <property type="molecule type" value="Genomic_DNA"/>
</dbReference>
<feature type="chain" id="PRO_5045679037" evidence="15">
    <location>
        <begin position="26"/>
        <end position="878"/>
    </location>
</feature>
<comment type="caution">
    <text evidence="18">The sequence shown here is derived from an EMBL/GenBank/DDBJ whole genome shotgun (WGS) entry which is preliminary data.</text>
</comment>
<organism evidence="18 19">
    <name type="scientific">Sphingomonas citri</name>
    <dbReference type="NCBI Taxonomy" id="2862499"/>
    <lineage>
        <taxon>Bacteria</taxon>
        <taxon>Pseudomonadati</taxon>
        <taxon>Pseudomonadota</taxon>
        <taxon>Alphaproteobacteria</taxon>
        <taxon>Sphingomonadales</taxon>
        <taxon>Sphingomonadaceae</taxon>
        <taxon>Sphingomonas</taxon>
    </lineage>
</organism>
<comment type="similarity">
    <text evidence="12 13">Belongs to the TonB-dependent receptor family.</text>
</comment>
<evidence type="ECO:0000256" key="8">
    <source>
        <dbReference type="ARBA" id="ARBA00023065"/>
    </source>
</evidence>
<evidence type="ECO:0000259" key="17">
    <source>
        <dbReference type="Pfam" id="PF07715"/>
    </source>
</evidence>
<dbReference type="Gene3D" id="2.170.130.10">
    <property type="entry name" value="TonB-dependent receptor, plug domain"/>
    <property type="match status" value="1"/>
</dbReference>
<dbReference type="PANTHER" id="PTHR32552:SF89">
    <property type="entry name" value="CATECHOLATE SIDEROPHORE RECEPTOR FIU"/>
    <property type="match status" value="1"/>
</dbReference>
<dbReference type="PANTHER" id="PTHR32552">
    <property type="entry name" value="FERRICHROME IRON RECEPTOR-RELATED"/>
    <property type="match status" value="1"/>
</dbReference>
<dbReference type="Pfam" id="PF07715">
    <property type="entry name" value="Plug"/>
    <property type="match status" value="1"/>
</dbReference>
<name>A0ABS7BU63_9SPHN</name>
<dbReference type="Proteomes" id="UP000759103">
    <property type="component" value="Unassembled WGS sequence"/>
</dbReference>
<dbReference type="InterPro" id="IPR036942">
    <property type="entry name" value="Beta-barrel_TonB_sf"/>
</dbReference>
<keyword evidence="19" id="KW-1185">Reference proteome</keyword>
<feature type="domain" description="TonB-dependent receptor plug" evidence="17">
    <location>
        <begin position="83"/>
        <end position="185"/>
    </location>
</feature>
<dbReference type="InterPro" id="IPR000531">
    <property type="entry name" value="Beta-barrel_TonB"/>
</dbReference>
<feature type="domain" description="TonB-dependent receptor-like beta-barrel" evidence="16">
    <location>
        <begin position="425"/>
        <end position="836"/>
    </location>
</feature>
<dbReference type="InterPro" id="IPR006311">
    <property type="entry name" value="TAT_signal"/>
</dbReference>
<evidence type="ECO:0000256" key="9">
    <source>
        <dbReference type="ARBA" id="ARBA00023077"/>
    </source>
</evidence>
<evidence type="ECO:0000313" key="18">
    <source>
        <dbReference type="EMBL" id="MBW6533140.1"/>
    </source>
</evidence>
<keyword evidence="7" id="KW-0408">Iron</keyword>
<dbReference type="PROSITE" id="PS51318">
    <property type="entry name" value="TAT"/>
    <property type="match status" value="1"/>
</dbReference>
<sequence>MPLLTTRRAALLAGAALLPSAPALAQTATSPAAAPVAEQTGTPTPAQDAPDTAPETAPAADNGDGLQDIVVTGQTSRDRPLITSSADITYATRDDIDRRAPRSTADMLELVPGIFVEGTAGEASNNYSVRGLQGGGQRFVQLEEDGMPILYGGGGADFFFQQDLTIDRLEAVKGGSSGVLTVNGAGATINFISKRPNQERFEAIARGTYYNYGLKRADLYVSAPLAQNLAFSIGGYYQSSPGVRRNPFDYDGYRVKAMLEYRFDDGGFLRLSAKRGDMNTAYYASMPYRYDNGEPSGFPGLDTQRDNIGGDAFRNIAVPVSTFVESDGIRNFRYDQGIKSISNQFRVDFEKPVTDSFDVFLRSRYLDYSYDFNGLFPGSGTGNAGLASAVSYLTPGSGSPINDLLSAGAVAFPARVSFGIRNLRTGTVIGANQTSELNALNGNGFLQRTTLNHDRLDAHDFGLNLGGRWEYQGGSFTNSLTAGMMYYAVHRRQNQSAVASVVNDVRNNSDIYDIVALDGGNNVIGTLSDNGLVSYGDWGNGIRVRDDNAVSLYANDELAIGKLRIDGGIRFENIQSTARDGVDAAAVDAANRIVEIRPGVFQQQVPSGTAGVITTVGPTFAGQYTTLNRGQEKIAWTVGANYLITPNLSIYARYADGFQTNSADPITTIKLYEAGIRYQYERFFSGSVTVFRTNFDDQNYNFANPENPAQQQNINADLRTKGIEIDAVIRPVRWFSIDGQAVFQDPRLENLQLDGATQAGYEGNRPERTPSTLWTVTPAIQLPNGLGDIFARYKYVGKIFADAGNGVALPGYGVTSAGINVNVTPQLQVSFNAENIFNVVGLTEGNPRQGQTQAITQGFFYARGIVGPTYGGSVTLRF</sequence>
<keyword evidence="10 12" id="KW-0472">Membrane</keyword>
<keyword evidence="9 13" id="KW-0798">TonB box</keyword>
<reference evidence="18 19" key="1">
    <citation type="submission" date="2021-07" db="EMBL/GenBank/DDBJ databases">
        <title>Sphingomonas sp.</title>
        <authorList>
            <person name="Feng G."/>
            <person name="Li J."/>
            <person name="Pan M."/>
        </authorList>
    </citation>
    <scope>NUCLEOTIDE SEQUENCE [LARGE SCALE GENOMIC DNA]</scope>
    <source>
        <strain evidence="18 19">RRHST34</strain>
    </source>
</reference>
<dbReference type="RefSeq" id="WP_219750668.1">
    <property type="nucleotide sequence ID" value="NZ_JAHXZN010000014.1"/>
</dbReference>
<evidence type="ECO:0000256" key="13">
    <source>
        <dbReference type="RuleBase" id="RU003357"/>
    </source>
</evidence>
<keyword evidence="2 12" id="KW-0813">Transport</keyword>
<evidence type="ECO:0000256" key="6">
    <source>
        <dbReference type="ARBA" id="ARBA00022729"/>
    </source>
</evidence>
<evidence type="ECO:0000256" key="1">
    <source>
        <dbReference type="ARBA" id="ARBA00004571"/>
    </source>
</evidence>
<dbReference type="PROSITE" id="PS52016">
    <property type="entry name" value="TONB_DEPENDENT_REC_3"/>
    <property type="match status" value="1"/>
</dbReference>
<evidence type="ECO:0000256" key="15">
    <source>
        <dbReference type="SAM" id="SignalP"/>
    </source>
</evidence>
<dbReference type="Pfam" id="PF00593">
    <property type="entry name" value="TonB_dep_Rec_b-barrel"/>
    <property type="match status" value="1"/>
</dbReference>
<evidence type="ECO:0000256" key="2">
    <source>
        <dbReference type="ARBA" id="ARBA00022448"/>
    </source>
</evidence>
<evidence type="ECO:0000256" key="4">
    <source>
        <dbReference type="ARBA" id="ARBA00022496"/>
    </source>
</evidence>
<evidence type="ECO:0000256" key="7">
    <source>
        <dbReference type="ARBA" id="ARBA00023004"/>
    </source>
</evidence>
<feature type="region of interest" description="Disordered" evidence="14">
    <location>
        <begin position="29"/>
        <end position="66"/>
    </location>
</feature>
<dbReference type="InterPro" id="IPR039426">
    <property type="entry name" value="TonB-dep_rcpt-like"/>
</dbReference>
<dbReference type="Gene3D" id="2.40.170.20">
    <property type="entry name" value="TonB-dependent receptor, beta-barrel domain"/>
    <property type="match status" value="1"/>
</dbReference>
<keyword evidence="4" id="KW-0410">Iron transport</keyword>
<proteinExistence type="inferred from homology"/>
<dbReference type="InterPro" id="IPR037066">
    <property type="entry name" value="Plug_dom_sf"/>
</dbReference>
<keyword evidence="6 15" id="KW-0732">Signal</keyword>
<comment type="subcellular location">
    <subcellularLocation>
        <location evidence="1 12">Cell outer membrane</location>
        <topology evidence="1 12">Multi-pass membrane protein</topology>
    </subcellularLocation>
</comment>
<evidence type="ECO:0000256" key="3">
    <source>
        <dbReference type="ARBA" id="ARBA00022452"/>
    </source>
</evidence>
<gene>
    <name evidence="18" type="ORF">KZ820_20540</name>
</gene>
<evidence type="ECO:0000256" key="11">
    <source>
        <dbReference type="ARBA" id="ARBA00023237"/>
    </source>
</evidence>
<evidence type="ECO:0000256" key="5">
    <source>
        <dbReference type="ARBA" id="ARBA00022692"/>
    </source>
</evidence>
<feature type="signal peptide" evidence="15">
    <location>
        <begin position="1"/>
        <end position="25"/>
    </location>
</feature>
<keyword evidence="18" id="KW-0675">Receptor</keyword>
<dbReference type="InterPro" id="IPR012910">
    <property type="entry name" value="Plug_dom"/>
</dbReference>
<accession>A0ABS7BU63</accession>
<keyword evidence="5 12" id="KW-0812">Transmembrane</keyword>
<evidence type="ECO:0000259" key="16">
    <source>
        <dbReference type="Pfam" id="PF00593"/>
    </source>
</evidence>
<protein>
    <submittedName>
        <fullName evidence="18">TonB-dependent receptor</fullName>
    </submittedName>
</protein>
<keyword evidence="11 12" id="KW-0998">Cell outer membrane</keyword>
<keyword evidence="8" id="KW-0406">Ion transport</keyword>
<dbReference type="SUPFAM" id="SSF56935">
    <property type="entry name" value="Porins"/>
    <property type="match status" value="1"/>
</dbReference>
<evidence type="ECO:0000256" key="10">
    <source>
        <dbReference type="ARBA" id="ARBA00023136"/>
    </source>
</evidence>
<evidence type="ECO:0000256" key="14">
    <source>
        <dbReference type="SAM" id="MobiDB-lite"/>
    </source>
</evidence>
<feature type="compositionally biased region" description="Low complexity" evidence="14">
    <location>
        <begin position="29"/>
        <end position="61"/>
    </location>
</feature>
<keyword evidence="3 12" id="KW-1134">Transmembrane beta strand</keyword>